<sequence>MTSVSKYRHFLTYGLSMALFLIVLRWLELRFLIIHNAFAIYAGGLALLFTGLGIWLALKLTNPKTVIVEKAVLVDSAHFLANEEALKETGISQRELEVLQLMAAGKSNQEIADQLFVSLNTVKTHLKNLFEKLDVGRRTQAVDKARKLGIVA</sequence>
<dbReference type="Gene3D" id="1.10.10.10">
    <property type="entry name" value="Winged helix-like DNA-binding domain superfamily/Winged helix DNA-binding domain"/>
    <property type="match status" value="1"/>
</dbReference>
<evidence type="ECO:0000313" key="6">
    <source>
        <dbReference type="EMBL" id="WOK05060.1"/>
    </source>
</evidence>
<organism evidence="6 7">
    <name type="scientific">Imperialibacter roseus</name>
    <dbReference type="NCBI Taxonomy" id="1324217"/>
    <lineage>
        <taxon>Bacteria</taxon>
        <taxon>Pseudomonadati</taxon>
        <taxon>Bacteroidota</taxon>
        <taxon>Cytophagia</taxon>
        <taxon>Cytophagales</taxon>
        <taxon>Flammeovirgaceae</taxon>
        <taxon>Imperialibacter</taxon>
    </lineage>
</organism>
<keyword evidence="4" id="KW-1133">Transmembrane helix</keyword>
<dbReference type="PROSITE" id="PS00622">
    <property type="entry name" value="HTH_LUXR_1"/>
    <property type="match status" value="1"/>
</dbReference>
<dbReference type="PANTHER" id="PTHR44688">
    <property type="entry name" value="DNA-BINDING TRANSCRIPTIONAL ACTIVATOR DEVR_DOSR"/>
    <property type="match status" value="1"/>
</dbReference>
<keyword evidence="1" id="KW-0805">Transcription regulation</keyword>
<dbReference type="RefSeq" id="WP_317487853.1">
    <property type="nucleotide sequence ID" value="NZ_CP136051.1"/>
</dbReference>
<dbReference type="PANTHER" id="PTHR44688:SF16">
    <property type="entry name" value="DNA-BINDING TRANSCRIPTIONAL ACTIVATOR DEVR_DOSR"/>
    <property type="match status" value="1"/>
</dbReference>
<dbReference type="InterPro" id="IPR000792">
    <property type="entry name" value="Tscrpt_reg_LuxR_C"/>
</dbReference>
<keyword evidence="7" id="KW-1185">Reference proteome</keyword>
<feature type="domain" description="HTH luxR-type" evidence="5">
    <location>
        <begin position="83"/>
        <end position="149"/>
    </location>
</feature>
<reference evidence="6 7" key="1">
    <citation type="journal article" date="2023" name="Microbiol. Resour. Announc.">
        <title>Complete Genome Sequence of Imperialibacter roseus strain P4T.</title>
        <authorList>
            <person name="Tizabi D.R."/>
            <person name="Bachvaroff T."/>
            <person name="Hill R.T."/>
        </authorList>
    </citation>
    <scope>NUCLEOTIDE SEQUENCE [LARGE SCALE GENOMIC DNA]</scope>
    <source>
        <strain evidence="6 7">P4T</strain>
    </source>
</reference>
<feature type="transmembrane region" description="Helical" evidence="4">
    <location>
        <begin position="33"/>
        <end position="58"/>
    </location>
</feature>
<evidence type="ECO:0000256" key="3">
    <source>
        <dbReference type="ARBA" id="ARBA00023163"/>
    </source>
</evidence>
<keyword evidence="4" id="KW-0812">Transmembrane</keyword>
<dbReference type="Pfam" id="PF00196">
    <property type="entry name" value="GerE"/>
    <property type="match status" value="1"/>
</dbReference>
<dbReference type="InterPro" id="IPR016032">
    <property type="entry name" value="Sig_transdc_resp-reg_C-effctor"/>
</dbReference>
<feature type="transmembrane region" description="Helical" evidence="4">
    <location>
        <begin position="7"/>
        <end position="27"/>
    </location>
</feature>
<dbReference type="CDD" id="cd06170">
    <property type="entry name" value="LuxR_C_like"/>
    <property type="match status" value="1"/>
</dbReference>
<dbReference type="PRINTS" id="PR00038">
    <property type="entry name" value="HTHLUXR"/>
</dbReference>
<dbReference type="InterPro" id="IPR036388">
    <property type="entry name" value="WH-like_DNA-bd_sf"/>
</dbReference>
<gene>
    <name evidence="6" type="ORF">RT717_18420</name>
</gene>
<evidence type="ECO:0000256" key="4">
    <source>
        <dbReference type="SAM" id="Phobius"/>
    </source>
</evidence>
<dbReference type="PROSITE" id="PS50043">
    <property type="entry name" value="HTH_LUXR_2"/>
    <property type="match status" value="1"/>
</dbReference>
<name>A0ABZ0IL66_9BACT</name>
<evidence type="ECO:0000259" key="5">
    <source>
        <dbReference type="PROSITE" id="PS50043"/>
    </source>
</evidence>
<dbReference type="EMBL" id="CP136051">
    <property type="protein sequence ID" value="WOK05060.1"/>
    <property type="molecule type" value="Genomic_DNA"/>
</dbReference>
<accession>A0ABZ0IL66</accession>
<protein>
    <submittedName>
        <fullName evidence="6">Response regulator transcription factor</fullName>
    </submittedName>
</protein>
<proteinExistence type="predicted"/>
<dbReference type="SMART" id="SM00421">
    <property type="entry name" value="HTH_LUXR"/>
    <property type="match status" value="1"/>
</dbReference>
<evidence type="ECO:0000313" key="7">
    <source>
        <dbReference type="Proteomes" id="UP001302349"/>
    </source>
</evidence>
<dbReference type="Proteomes" id="UP001302349">
    <property type="component" value="Chromosome"/>
</dbReference>
<keyword evidence="3" id="KW-0804">Transcription</keyword>
<dbReference type="SUPFAM" id="SSF46894">
    <property type="entry name" value="C-terminal effector domain of the bipartite response regulators"/>
    <property type="match status" value="1"/>
</dbReference>
<keyword evidence="4" id="KW-0472">Membrane</keyword>
<evidence type="ECO:0000256" key="1">
    <source>
        <dbReference type="ARBA" id="ARBA00023015"/>
    </source>
</evidence>
<keyword evidence="2" id="KW-0238">DNA-binding</keyword>
<evidence type="ECO:0000256" key="2">
    <source>
        <dbReference type="ARBA" id="ARBA00023125"/>
    </source>
</evidence>